<dbReference type="Pfam" id="PF12802">
    <property type="entry name" value="MarR_2"/>
    <property type="match status" value="1"/>
</dbReference>
<proteinExistence type="predicted"/>
<evidence type="ECO:0000256" key="1">
    <source>
        <dbReference type="ARBA" id="ARBA00023015"/>
    </source>
</evidence>
<evidence type="ECO:0000256" key="2">
    <source>
        <dbReference type="ARBA" id="ARBA00023125"/>
    </source>
</evidence>
<organism evidence="5 6">
    <name type="scientific">Gryllotalpicola reticulitermitis</name>
    <dbReference type="NCBI Taxonomy" id="1184153"/>
    <lineage>
        <taxon>Bacteria</taxon>
        <taxon>Bacillati</taxon>
        <taxon>Actinomycetota</taxon>
        <taxon>Actinomycetes</taxon>
        <taxon>Micrococcales</taxon>
        <taxon>Microbacteriaceae</taxon>
        <taxon>Gryllotalpicola</taxon>
    </lineage>
</organism>
<evidence type="ECO:0000259" key="4">
    <source>
        <dbReference type="PROSITE" id="PS50995"/>
    </source>
</evidence>
<dbReference type="SMART" id="SM00347">
    <property type="entry name" value="HTH_MARR"/>
    <property type="match status" value="1"/>
</dbReference>
<evidence type="ECO:0000313" key="5">
    <source>
        <dbReference type="EMBL" id="MFC4242280.1"/>
    </source>
</evidence>
<dbReference type="SUPFAM" id="SSF46785">
    <property type="entry name" value="Winged helix' DNA-binding domain"/>
    <property type="match status" value="1"/>
</dbReference>
<reference evidence="6" key="1">
    <citation type="journal article" date="2019" name="Int. J. Syst. Evol. Microbiol.">
        <title>The Global Catalogue of Microorganisms (GCM) 10K type strain sequencing project: providing services to taxonomists for standard genome sequencing and annotation.</title>
        <authorList>
            <consortium name="The Broad Institute Genomics Platform"/>
            <consortium name="The Broad Institute Genome Sequencing Center for Infectious Disease"/>
            <person name="Wu L."/>
            <person name="Ma J."/>
        </authorList>
    </citation>
    <scope>NUCLEOTIDE SEQUENCE [LARGE SCALE GENOMIC DNA]</scope>
    <source>
        <strain evidence="6">CGMCC 1.10363</strain>
    </source>
</reference>
<feature type="domain" description="HTH marR-type" evidence="4">
    <location>
        <begin position="7"/>
        <end position="143"/>
    </location>
</feature>
<keyword evidence="6" id="KW-1185">Reference proteome</keyword>
<dbReference type="EMBL" id="JBHSCN010000002">
    <property type="protein sequence ID" value="MFC4242280.1"/>
    <property type="molecule type" value="Genomic_DNA"/>
</dbReference>
<dbReference type="InterPro" id="IPR023187">
    <property type="entry name" value="Tscrpt_reg_MarR-type_CS"/>
</dbReference>
<gene>
    <name evidence="5" type="ORF">ACFOYW_02760</name>
</gene>
<dbReference type="InterPro" id="IPR036388">
    <property type="entry name" value="WH-like_DNA-bd_sf"/>
</dbReference>
<dbReference type="PROSITE" id="PS01117">
    <property type="entry name" value="HTH_MARR_1"/>
    <property type="match status" value="1"/>
</dbReference>
<dbReference type="PANTHER" id="PTHR39515">
    <property type="entry name" value="CONSERVED PROTEIN"/>
    <property type="match status" value="1"/>
</dbReference>
<dbReference type="PANTHER" id="PTHR39515:SF2">
    <property type="entry name" value="HTH-TYPE TRANSCRIPTIONAL REGULATOR RV0880"/>
    <property type="match status" value="1"/>
</dbReference>
<comment type="caution">
    <text evidence="5">The sequence shown here is derived from an EMBL/GenBank/DDBJ whole genome shotgun (WGS) entry which is preliminary data.</text>
</comment>
<evidence type="ECO:0000313" key="6">
    <source>
        <dbReference type="Proteomes" id="UP001595900"/>
    </source>
</evidence>
<dbReference type="InterPro" id="IPR052526">
    <property type="entry name" value="HTH-type_Bedaq_tolerance"/>
</dbReference>
<evidence type="ECO:0000256" key="3">
    <source>
        <dbReference type="ARBA" id="ARBA00023163"/>
    </source>
</evidence>
<dbReference type="RefSeq" id="WP_390227088.1">
    <property type="nucleotide sequence ID" value="NZ_JBHSCN010000002.1"/>
</dbReference>
<dbReference type="InterPro" id="IPR000835">
    <property type="entry name" value="HTH_MarR-typ"/>
</dbReference>
<sequence length="145" mass="15226">MHEGSGADELAAALLTSIRLLVSDARKARPHGGLTQSEMAALIDIRRAAETTSGALARKAGVSAQAMGATIAALEARGLIEREKDADDGRRILLRLTDAGSEVIDARRDARVNAIVRVLTEDFSAADRATLSAAAPLLQRLAESL</sequence>
<accession>A0ABV8Q1R3</accession>
<dbReference type="Proteomes" id="UP001595900">
    <property type="component" value="Unassembled WGS sequence"/>
</dbReference>
<keyword evidence="2" id="KW-0238">DNA-binding</keyword>
<dbReference type="PROSITE" id="PS50995">
    <property type="entry name" value="HTH_MARR_2"/>
    <property type="match status" value="1"/>
</dbReference>
<keyword evidence="3" id="KW-0804">Transcription</keyword>
<protein>
    <submittedName>
        <fullName evidence="5">MarR family winged helix-turn-helix transcriptional regulator</fullName>
    </submittedName>
</protein>
<name>A0ABV8Q1R3_9MICO</name>
<dbReference type="InterPro" id="IPR036390">
    <property type="entry name" value="WH_DNA-bd_sf"/>
</dbReference>
<dbReference type="Gene3D" id="1.10.287.100">
    <property type="match status" value="1"/>
</dbReference>
<dbReference type="Gene3D" id="1.10.10.10">
    <property type="entry name" value="Winged helix-like DNA-binding domain superfamily/Winged helix DNA-binding domain"/>
    <property type="match status" value="1"/>
</dbReference>
<keyword evidence="1" id="KW-0805">Transcription regulation</keyword>